<evidence type="ECO:0000256" key="1">
    <source>
        <dbReference type="SAM" id="SignalP"/>
    </source>
</evidence>
<reference evidence="2" key="5">
    <citation type="submission" date="2024-05" db="EMBL/GenBank/DDBJ databases">
        <authorList>
            <person name="Sun Q."/>
            <person name="Sedlacek I."/>
        </authorList>
    </citation>
    <scope>NUCLEOTIDE SEQUENCE</scope>
    <source>
        <strain evidence="2">CCM 7403</strain>
    </source>
</reference>
<feature type="signal peptide" evidence="1">
    <location>
        <begin position="1"/>
        <end position="26"/>
    </location>
</feature>
<dbReference type="Proteomes" id="UP000630594">
    <property type="component" value="Unassembled WGS sequence"/>
</dbReference>
<sequence>MKKRHVLAAAGTALMSVMALVPPAHAAAVTVVDGDDSPAAADLLRVRVTHAPRQVRVRLVHDDLLYNGIKAGQGATIFLDTDPEDAGPEYRFRTGLNGGTDYVLEKVDRWQGRGTLVRCQYRLTISWKDDVAVLSMGRGCLGRPETVRAAVKVGETSHEGEEYIDWMTGPRRYTPAVARG</sequence>
<dbReference type="RefSeq" id="WP_135832122.1">
    <property type="nucleotide sequence ID" value="NZ_BMCK01000002.1"/>
</dbReference>
<evidence type="ECO:0000313" key="3">
    <source>
        <dbReference type="EMBL" id="QCC77076.1"/>
    </source>
</evidence>
<gene>
    <name evidence="3" type="ORF">E2C04_07350</name>
    <name evidence="2" type="ORF">GCM10007231_18110</name>
</gene>
<evidence type="ECO:0000313" key="2">
    <source>
        <dbReference type="EMBL" id="GGD19348.1"/>
    </source>
</evidence>
<name>A0A4P7UAW4_9ACTN</name>
<reference evidence="2" key="2">
    <citation type="journal article" date="2014" name="Int. J. Syst. Evol. Microbiol.">
        <title>Complete genome of a new Firmicutes species belonging to the dominant human colonic microbiota ('Ruminococcus bicirculans') reveals two chromosomes and a selective capacity to utilize plant glucans.</title>
        <authorList>
            <consortium name="NISC Comparative Sequencing Program"/>
            <person name="Wegmann U."/>
            <person name="Louis P."/>
            <person name="Goesmann A."/>
            <person name="Henrissat B."/>
            <person name="Duncan S.H."/>
            <person name="Flint H.J."/>
        </authorList>
    </citation>
    <scope>NUCLEOTIDE SEQUENCE</scope>
    <source>
        <strain evidence="2">CCM 7403</strain>
    </source>
</reference>
<dbReference type="EMBL" id="CP038462">
    <property type="protein sequence ID" value="QCC77076.1"/>
    <property type="molecule type" value="Genomic_DNA"/>
</dbReference>
<dbReference type="OrthoDB" id="3780559at2"/>
<dbReference type="AlphaFoldDB" id="A0A4P7UAW4"/>
<reference evidence="3" key="4">
    <citation type="submission" date="2019-03" db="EMBL/GenBank/DDBJ databases">
        <authorList>
            <person name="Huang Y."/>
        </authorList>
    </citation>
    <scope>NUCLEOTIDE SEQUENCE</scope>
    <source>
        <strain evidence="3">JCM 16608</strain>
    </source>
</reference>
<dbReference type="Proteomes" id="UP000297025">
    <property type="component" value="Chromosome"/>
</dbReference>
<keyword evidence="5" id="KW-1185">Reference proteome</keyword>
<protein>
    <submittedName>
        <fullName evidence="3">Uncharacterized protein</fullName>
    </submittedName>
</protein>
<evidence type="ECO:0000313" key="4">
    <source>
        <dbReference type="Proteomes" id="UP000297025"/>
    </source>
</evidence>
<dbReference type="EMBL" id="BMCK01000002">
    <property type="protein sequence ID" value="GGD19348.1"/>
    <property type="molecule type" value="Genomic_DNA"/>
</dbReference>
<dbReference type="KEGG" id="ndp:E2C04_07350"/>
<evidence type="ECO:0000313" key="5">
    <source>
        <dbReference type="Proteomes" id="UP000630594"/>
    </source>
</evidence>
<accession>A0A4P7UAW4</accession>
<reference evidence="5" key="3">
    <citation type="journal article" date="2019" name="Int. J. Syst. Evol. Microbiol.">
        <title>The Global Catalogue of Microorganisms (GCM) 10K type strain sequencing project: providing services to taxonomists for standard genome sequencing and annotation.</title>
        <authorList>
            <consortium name="The Broad Institute Genomics Platform"/>
            <consortium name="The Broad Institute Genome Sequencing Center for Infectious Disease"/>
            <person name="Wu L."/>
            <person name="Ma J."/>
        </authorList>
    </citation>
    <scope>NUCLEOTIDE SEQUENCE [LARGE SCALE GENOMIC DNA]</scope>
    <source>
        <strain evidence="5">CCM 7403</strain>
    </source>
</reference>
<reference evidence="3 4" key="1">
    <citation type="journal article" date="2008" name="Int. J. Syst. Evol. Microbiol.">
        <title>Nocardioides daphniae sp. nov., isolated from Daphnia cucullata (Crustacea: Cladocera).</title>
        <authorList>
            <person name="Toth E.M."/>
            <person name="Keki Z."/>
            <person name="Homonnay Z.G."/>
            <person name="Borsodi A.K."/>
            <person name="Marialigeti K."/>
            <person name="Schumann P."/>
        </authorList>
    </citation>
    <scope>NUCLEOTIDE SEQUENCE [LARGE SCALE GENOMIC DNA]</scope>
    <source>
        <strain evidence="3 4">JCM 16608</strain>
    </source>
</reference>
<organism evidence="3 4">
    <name type="scientific">Nocardioides daphniae</name>
    <dbReference type="NCBI Taxonomy" id="402297"/>
    <lineage>
        <taxon>Bacteria</taxon>
        <taxon>Bacillati</taxon>
        <taxon>Actinomycetota</taxon>
        <taxon>Actinomycetes</taxon>
        <taxon>Propionibacteriales</taxon>
        <taxon>Nocardioidaceae</taxon>
        <taxon>Nocardioides</taxon>
    </lineage>
</organism>
<keyword evidence="1" id="KW-0732">Signal</keyword>
<feature type="chain" id="PRO_5020577112" evidence="1">
    <location>
        <begin position="27"/>
        <end position="180"/>
    </location>
</feature>
<proteinExistence type="predicted"/>